<dbReference type="eggNOG" id="COG1506">
    <property type="taxonomic scope" value="Bacteria"/>
</dbReference>
<dbReference type="GO" id="GO:0006508">
    <property type="term" value="P:proteolysis"/>
    <property type="evidence" value="ECO:0007669"/>
    <property type="project" value="InterPro"/>
</dbReference>
<protein>
    <submittedName>
        <fullName evidence="3">Peptidase S9 family protein</fullName>
    </submittedName>
</protein>
<gene>
    <name evidence="3" type="ORF">J421_3653</name>
</gene>
<evidence type="ECO:0000313" key="4">
    <source>
        <dbReference type="Proteomes" id="UP000019151"/>
    </source>
</evidence>
<dbReference type="SUPFAM" id="SSF69304">
    <property type="entry name" value="Tricorn protease N-terminal domain"/>
    <property type="match status" value="1"/>
</dbReference>
<dbReference type="PANTHER" id="PTHR11731">
    <property type="entry name" value="PROTEASE FAMILY S9B,C DIPEPTIDYL-PEPTIDASE IV-RELATED"/>
    <property type="match status" value="1"/>
</dbReference>
<dbReference type="InterPro" id="IPR029058">
    <property type="entry name" value="AB_hydrolase_fold"/>
</dbReference>
<feature type="domain" description="Peptidase S9 prolyl oligopeptidase catalytic" evidence="2">
    <location>
        <begin position="775"/>
        <end position="972"/>
    </location>
</feature>
<accession>W0RLL3</accession>
<dbReference type="EMBL" id="CP007128">
    <property type="protein sequence ID" value="AHG91190.1"/>
    <property type="molecule type" value="Genomic_DNA"/>
</dbReference>
<dbReference type="Proteomes" id="UP000019151">
    <property type="component" value="Chromosome"/>
</dbReference>
<dbReference type="InterPro" id="IPR001375">
    <property type="entry name" value="Peptidase_S9_cat"/>
</dbReference>
<dbReference type="SUPFAM" id="SSF82171">
    <property type="entry name" value="DPP6 N-terminal domain-like"/>
    <property type="match status" value="1"/>
</dbReference>
<dbReference type="PATRIC" id="fig|861299.3.peg.3709"/>
<dbReference type="GO" id="GO:0008239">
    <property type="term" value="F:dipeptidyl-peptidase activity"/>
    <property type="evidence" value="ECO:0007669"/>
    <property type="project" value="TreeGrafter"/>
</dbReference>
<feature type="region of interest" description="Disordered" evidence="1">
    <location>
        <begin position="203"/>
        <end position="242"/>
    </location>
</feature>
<reference evidence="3 4" key="1">
    <citation type="journal article" date="2014" name="Genome Announc.">
        <title>Genome Sequence and Methylome of Soil Bacterium Gemmatirosa kalamazoonensis KBS708T, a Member of the Rarely Cultivated Gemmatimonadetes Phylum.</title>
        <authorList>
            <person name="Debruyn J.M."/>
            <person name="Radosevich M."/>
            <person name="Wommack K.E."/>
            <person name="Polson S.W."/>
            <person name="Hauser L.J."/>
            <person name="Fawaz M.N."/>
            <person name="Korlach J."/>
            <person name="Tsai Y.C."/>
        </authorList>
    </citation>
    <scope>NUCLEOTIDE SEQUENCE [LARGE SCALE GENOMIC DNA]</scope>
    <source>
        <strain evidence="3 4">KBS708</strain>
    </source>
</reference>
<dbReference type="Gene3D" id="3.40.50.1820">
    <property type="entry name" value="alpha/beta hydrolase"/>
    <property type="match status" value="1"/>
</dbReference>
<dbReference type="GO" id="GO:0008236">
    <property type="term" value="F:serine-type peptidase activity"/>
    <property type="evidence" value="ECO:0007669"/>
    <property type="project" value="InterPro"/>
</dbReference>
<sequence length="1012" mass="109812">MLGAAPPSLARPRNLPSTQDMRTLHRTVCRGALLALGAALSAAQSHAQGAGRVITQADYDIWRSIQGTTLSRDGRWLAYSLVPAVGDGDLVVRSTKGSTEWRVPRGYVGRPQLQPNADSGFTAPPPQFSYDGRVVAALTYASRAEFERARRGRRAADQPATSLAIVSLADGKVTTVPRVRSFAMPREAGGWIAYLLAGGDSAGGRGADSARTPGVAAATPGGTPRPISGDSTARRGGRRQETGATLVVRELASGNETRIEDVTTYAFADSGRWLAYTTASRAESHNGAFVRALGASGIGAEVALLSGKGSYRALTFDRAQKQVAFVSDHADSAAARPRMSLYQARLAATPTTRALVTPAGLAADRLLSDRGVSFTRDGSAVVFSVTPPRLDSIPADSLADKAVFDLWNYKDTRLQPQQRLEAARDRGRSYTAVYQLGTGKWLQLTNDSIPQVSLSEDGREALAVTNVPYALEALWGEGANDVYLLDTRTGARKPVARNVRFRAELSPAGRYVVWFADHGWHAYDAQSGKTTDLTAKLTGVRFDQETWDTPSDPQPWGVAAWTADDRSVLVYSHYDVWELDPSGARPAKVVTDSVGTKTHVQFRLVSTGGARGRFRGGDATVVDPSQPLLLSAFDDRSKESGFYRERLDAATPPERIVMAAYKFGAPIKAADADVYAVTRQSFTEFPDVWVGERLDRLTKVTDANPQQKQYAWGSAELFEWANGDGVPLQGVVYKPANFDPSKKYPMLVTYYEQMSDNLYAYDAPAGRNRINPTVYASNGYVVFTPDIAYTTGYPGQSALKSVVPGVQAIVARGFVDPKRVGIGGQSWGGYQSAYIVTQTPMFAAAFLGAPVANMTSAYGGIRWESGNSRVQQYERGQSRIGATLWDAPMRYIENSPLFYVPRITTPVLIMSNDADGAVPWYQGIELFIALKRFGKEAYLVEYNGEGHNPRKRANQLDIDRRMQQFFAAKLKGEPAPEWMEKGIPFVNKGRDQLAPVNAQSTATSAGQATLPR</sequence>
<name>W0RLL3_9BACT</name>
<dbReference type="KEGG" id="gba:J421_3653"/>
<dbReference type="SUPFAM" id="SSF53474">
    <property type="entry name" value="alpha/beta-Hydrolases"/>
    <property type="match status" value="1"/>
</dbReference>
<evidence type="ECO:0000256" key="1">
    <source>
        <dbReference type="SAM" id="MobiDB-lite"/>
    </source>
</evidence>
<evidence type="ECO:0000259" key="2">
    <source>
        <dbReference type="Pfam" id="PF00326"/>
    </source>
</evidence>
<dbReference type="AlphaFoldDB" id="W0RLL3"/>
<dbReference type="STRING" id="861299.J421_3653"/>
<keyword evidence="4" id="KW-1185">Reference proteome</keyword>
<dbReference type="HOGENOM" id="CLU_014586_0_0_0"/>
<feature type="region of interest" description="Disordered" evidence="1">
    <location>
        <begin position="1"/>
        <end position="20"/>
    </location>
</feature>
<organism evidence="3 4">
    <name type="scientific">Gemmatirosa kalamazoonensis</name>
    <dbReference type="NCBI Taxonomy" id="861299"/>
    <lineage>
        <taxon>Bacteria</taxon>
        <taxon>Pseudomonadati</taxon>
        <taxon>Gemmatimonadota</taxon>
        <taxon>Gemmatimonadia</taxon>
        <taxon>Gemmatimonadales</taxon>
        <taxon>Gemmatimonadaceae</taxon>
        <taxon>Gemmatirosa</taxon>
    </lineage>
</organism>
<dbReference type="InParanoid" id="W0RLL3"/>
<dbReference type="PANTHER" id="PTHR11731:SF193">
    <property type="entry name" value="DIPEPTIDYL PEPTIDASE 9"/>
    <property type="match status" value="1"/>
</dbReference>
<dbReference type="Pfam" id="PF00326">
    <property type="entry name" value="Peptidase_S9"/>
    <property type="match status" value="1"/>
</dbReference>
<proteinExistence type="predicted"/>
<evidence type="ECO:0000313" key="3">
    <source>
        <dbReference type="EMBL" id="AHG91190.1"/>
    </source>
</evidence>
<dbReference type="InterPro" id="IPR050278">
    <property type="entry name" value="Serine_Prot_S9B/DPPIV"/>
</dbReference>